<keyword evidence="1" id="KW-0175">Coiled coil</keyword>
<dbReference type="Proteomes" id="UP000569018">
    <property type="component" value="Unassembled WGS sequence"/>
</dbReference>
<dbReference type="Proteomes" id="UP000588083">
    <property type="component" value="Unassembled WGS sequence"/>
</dbReference>
<dbReference type="RefSeq" id="WP_176231129.1">
    <property type="nucleotide sequence ID" value="NZ_BLRU01000021.1"/>
</dbReference>
<keyword evidence="2" id="KW-0732">Signal</keyword>
<proteinExistence type="predicted"/>
<evidence type="ECO:0000256" key="2">
    <source>
        <dbReference type="SAM" id="SignalP"/>
    </source>
</evidence>
<sequence>MKSKILVYLTIAFLLLWSIPVQAFAQDSVQEALPEPGITPQSILYFLNVLIEEIRLFLASNPVDKARLSLEFAQEKAAEVELLLKTASDTETCPSLTVQRKVAYYQEHG</sequence>
<evidence type="ECO:0000313" key="5">
    <source>
        <dbReference type="EMBL" id="GFP29115.1"/>
    </source>
</evidence>
<reference evidence="8 9" key="1">
    <citation type="journal article" date="2020" name="Front. Microbiol.">
        <title>Single-cell genomics of novel Actinobacteria with the Wood-Ljungdahl pathway discovered in a serpentinizing system.</title>
        <authorList>
            <person name="Merino N."/>
            <person name="Kawai M."/>
            <person name="Boyd E.S."/>
            <person name="Colman D.R."/>
            <person name="McGlynn S.E."/>
            <person name="Nealson K.H."/>
            <person name="Kurokawa K."/>
            <person name="Hongoh Y."/>
        </authorList>
    </citation>
    <scope>NUCLEOTIDE SEQUENCE [LARGE SCALE GENOMIC DNA]</scope>
    <source>
        <strain evidence="4 10">S03</strain>
        <strain evidence="5 11">S34</strain>
        <strain evidence="6 8">S44</strain>
        <strain evidence="7 9">S47</strain>
    </source>
</reference>
<dbReference type="EMBL" id="BLRU01000021">
    <property type="protein sequence ID" value="GFP18908.1"/>
    <property type="molecule type" value="Genomic_DNA"/>
</dbReference>
<dbReference type="EMBL" id="BLSD01000002">
    <property type="protein sequence ID" value="GFP38380.1"/>
    <property type="molecule type" value="Genomic_DNA"/>
</dbReference>
<evidence type="ECO:0000256" key="1">
    <source>
        <dbReference type="SAM" id="Coils"/>
    </source>
</evidence>
<evidence type="ECO:0000313" key="9">
    <source>
        <dbReference type="Proteomes" id="UP000569018"/>
    </source>
</evidence>
<dbReference type="Proteomes" id="UP000574717">
    <property type="component" value="Unassembled WGS sequence"/>
</dbReference>
<evidence type="ECO:0000313" key="8">
    <source>
        <dbReference type="Proteomes" id="UP000561271"/>
    </source>
</evidence>
<dbReference type="Pfam" id="PF18915">
    <property type="entry name" value="DUF5667"/>
    <property type="match status" value="1"/>
</dbReference>
<evidence type="ECO:0000313" key="6">
    <source>
        <dbReference type="EMBL" id="GFP36830.1"/>
    </source>
</evidence>
<organism evidence="7 9">
    <name type="scientific">Candidatus Hakubella thermalkaliphila</name>
    <dbReference type="NCBI Taxonomy" id="2754717"/>
    <lineage>
        <taxon>Bacteria</taxon>
        <taxon>Bacillati</taxon>
        <taxon>Actinomycetota</taxon>
        <taxon>Actinomycetota incertae sedis</taxon>
        <taxon>Candidatus Hakubellales</taxon>
        <taxon>Candidatus Hakubellaceae</taxon>
        <taxon>Candidatus Hakubella</taxon>
    </lineage>
</organism>
<dbReference type="Proteomes" id="UP000561271">
    <property type="component" value="Unassembled WGS sequence"/>
</dbReference>
<evidence type="ECO:0000313" key="7">
    <source>
        <dbReference type="EMBL" id="GFP38380.1"/>
    </source>
</evidence>
<feature type="domain" description="DUF5667" evidence="3">
    <location>
        <begin position="37"/>
        <end position="89"/>
    </location>
</feature>
<name>A0A6V8Q1S6_9ACTN</name>
<dbReference type="EMBL" id="BLRZ01000001">
    <property type="protein sequence ID" value="GFP29115.1"/>
    <property type="molecule type" value="Genomic_DNA"/>
</dbReference>
<accession>A0A6V8Q1S6</accession>
<feature type="chain" id="PRO_5038254425" description="DUF5667 domain-containing protein" evidence="2">
    <location>
        <begin position="24"/>
        <end position="109"/>
    </location>
</feature>
<dbReference type="InterPro" id="IPR043725">
    <property type="entry name" value="DUF5667"/>
</dbReference>
<protein>
    <recommendedName>
        <fullName evidence="3">DUF5667 domain-containing protein</fullName>
    </recommendedName>
</protein>
<comment type="caution">
    <text evidence="7">The sequence shown here is derived from an EMBL/GenBank/DDBJ whole genome shotgun (WGS) entry which is preliminary data.</text>
</comment>
<evidence type="ECO:0000313" key="11">
    <source>
        <dbReference type="Proteomes" id="UP000588083"/>
    </source>
</evidence>
<gene>
    <name evidence="4" type="ORF">HKBW3S03_00413</name>
    <name evidence="5" type="ORF">HKBW3S34_00034</name>
    <name evidence="6" type="ORF">HKBW3S44_00511</name>
    <name evidence="7" type="ORF">HKBW3S47_00081</name>
</gene>
<dbReference type="AlphaFoldDB" id="A0A6V8Q1S6"/>
<keyword evidence="11" id="KW-1185">Reference proteome</keyword>
<feature type="signal peptide" evidence="2">
    <location>
        <begin position="1"/>
        <end position="23"/>
    </location>
</feature>
<evidence type="ECO:0000313" key="10">
    <source>
        <dbReference type="Proteomes" id="UP000574717"/>
    </source>
</evidence>
<feature type="coiled-coil region" evidence="1">
    <location>
        <begin position="63"/>
        <end position="90"/>
    </location>
</feature>
<evidence type="ECO:0000313" key="4">
    <source>
        <dbReference type="EMBL" id="GFP18908.1"/>
    </source>
</evidence>
<evidence type="ECO:0000259" key="3">
    <source>
        <dbReference type="Pfam" id="PF18915"/>
    </source>
</evidence>
<dbReference type="EMBL" id="BLSC01000025">
    <property type="protein sequence ID" value="GFP36830.1"/>
    <property type="molecule type" value="Genomic_DNA"/>
</dbReference>